<accession>A0A378VUX6</accession>
<evidence type="ECO:0000313" key="1">
    <source>
        <dbReference type="EMBL" id="SUA20676.1"/>
    </source>
</evidence>
<reference evidence="1" key="1">
    <citation type="submission" date="2018-06" db="EMBL/GenBank/DDBJ databases">
        <authorList>
            <consortium name="Pathogen Informatics"/>
            <person name="Doyle S."/>
        </authorList>
    </citation>
    <scope>NUCLEOTIDE SEQUENCE [LARGE SCALE GENOMIC DNA]</scope>
    <source>
        <strain evidence="1">NCTC11421</strain>
    </source>
</reference>
<protein>
    <submittedName>
        <fullName evidence="1">Histidinol-phosphate aminotransferase</fullName>
    </submittedName>
</protein>
<dbReference type="EMBL" id="UGRI01000001">
    <property type="protein sequence ID" value="SUA20676.1"/>
    <property type="molecule type" value="Genomic_DNA"/>
</dbReference>
<sequence length="62" mass="6419">MRSAFDIPDCAAVALGNGSDELIQFITMLTAKPGAAMLAAEPGSSCTATTPRCTAWIMSAFH</sequence>
<name>A0A378VUX6_NEIGO</name>
<dbReference type="AlphaFoldDB" id="A0A378VUX6"/>
<keyword evidence="1" id="KW-0808">Transferase</keyword>
<dbReference type="GO" id="GO:0008483">
    <property type="term" value="F:transaminase activity"/>
    <property type="evidence" value="ECO:0007669"/>
    <property type="project" value="UniProtKB-KW"/>
</dbReference>
<gene>
    <name evidence="1" type="primary">hisC_3</name>
    <name evidence="1" type="ORF">NCTC11421_00774</name>
</gene>
<organism evidence="1">
    <name type="scientific">Neisseria gonorrhoeae</name>
    <dbReference type="NCBI Taxonomy" id="485"/>
    <lineage>
        <taxon>Bacteria</taxon>
        <taxon>Pseudomonadati</taxon>
        <taxon>Pseudomonadota</taxon>
        <taxon>Betaproteobacteria</taxon>
        <taxon>Neisseriales</taxon>
        <taxon>Neisseriaceae</taxon>
        <taxon>Neisseria</taxon>
    </lineage>
</organism>
<keyword evidence="1" id="KW-0032">Aminotransferase</keyword>
<proteinExistence type="predicted"/>